<name>D9PLF2_9ZZZZ</name>
<accession>D9PLF2</accession>
<feature type="non-terminal residue" evidence="1">
    <location>
        <position position="171"/>
    </location>
</feature>
<protein>
    <submittedName>
        <fullName evidence="1">Secreted protein</fullName>
    </submittedName>
</protein>
<gene>
    <name evidence="1" type="ORF">LDC_2375</name>
</gene>
<proteinExistence type="predicted"/>
<evidence type="ECO:0000313" key="1">
    <source>
        <dbReference type="EMBL" id="EFK95611.1"/>
    </source>
</evidence>
<comment type="caution">
    <text evidence="1">The sequence shown here is derived from an EMBL/GenBank/DDBJ whole genome shotgun (WGS) entry which is preliminary data.</text>
</comment>
<reference evidence="1" key="2">
    <citation type="journal article" date="2011" name="Microb. Ecol.">
        <title>Taxonomic and Functional Metagenomic Profiling of the Microbial Community in the Anoxic Sediment of a Sub-saline Shallow Lake (Laguna de Carrizo, Central Spain).</title>
        <authorList>
            <person name="Ferrer M."/>
            <person name="Guazzaroni M.E."/>
            <person name="Richter M."/>
            <person name="Garcia-Salamanca A."/>
            <person name="Yarza P."/>
            <person name="Suarez-Suarez A."/>
            <person name="Solano J."/>
            <person name="Alcaide M."/>
            <person name="van Dillewijn P."/>
            <person name="Molina-Henares M.A."/>
            <person name="Lopez-Cortes N."/>
            <person name="Al-Ramahi Y."/>
            <person name="Guerrero C."/>
            <person name="Acosta A."/>
            <person name="de Eugenio L.I."/>
            <person name="Martinez V."/>
            <person name="Marques S."/>
            <person name="Rojo F."/>
            <person name="Santero E."/>
            <person name="Genilloud O."/>
            <person name="Perez-Perez J."/>
            <person name="Rossello-Mora R."/>
            <person name="Ramos J.L."/>
        </authorList>
    </citation>
    <scope>NUCLEOTIDE SEQUENCE</scope>
</reference>
<sequence length="171" mass="17967">MRSLPSPSRPLAGVALSVLLLGLAPLACFAQDQAAVAAGADSVQVPATSRLRHPSLLAASASFVQLLPLHILKEKVADINDLTTTGTGFMGDLRINVLDGLAISVGGMRGGFGLSDSKPGEMDAINERFIDSDPITPDNYLRLDGGFLNITAFLGNKLTPGSRFNPYMRTS</sequence>
<organism evidence="1">
    <name type="scientific">sediment metagenome</name>
    <dbReference type="NCBI Taxonomy" id="749907"/>
    <lineage>
        <taxon>unclassified sequences</taxon>
        <taxon>metagenomes</taxon>
        <taxon>ecological metagenomes</taxon>
    </lineage>
</organism>
<dbReference type="AlphaFoldDB" id="D9PLF2"/>
<dbReference type="EMBL" id="ADZX01000721">
    <property type="protein sequence ID" value="EFK95611.1"/>
    <property type="molecule type" value="Genomic_DNA"/>
</dbReference>
<reference evidence="1" key="1">
    <citation type="submission" date="2010-07" db="EMBL/GenBank/DDBJ databases">
        <authorList>
            <consortium name="CONSOLIDER consortium CSD2007-00005"/>
            <person name="Guazzaroni M.-E."/>
            <person name="Richter M."/>
            <person name="Garcia-Salamanca A."/>
            <person name="Yarza P."/>
            <person name="Ferrer M."/>
        </authorList>
    </citation>
    <scope>NUCLEOTIDE SEQUENCE</scope>
</reference>